<proteinExistence type="predicted"/>
<keyword evidence="2" id="KW-0732">Signal</keyword>
<organism evidence="3 4">
    <name type="scientific">Triparma retinervis</name>
    <dbReference type="NCBI Taxonomy" id="2557542"/>
    <lineage>
        <taxon>Eukaryota</taxon>
        <taxon>Sar</taxon>
        <taxon>Stramenopiles</taxon>
        <taxon>Ochrophyta</taxon>
        <taxon>Bolidophyceae</taxon>
        <taxon>Parmales</taxon>
        <taxon>Triparmaceae</taxon>
        <taxon>Triparma</taxon>
    </lineage>
</organism>
<dbReference type="Proteomes" id="UP001165082">
    <property type="component" value="Unassembled WGS sequence"/>
</dbReference>
<sequence>MYSNILVISVLFILCLSQALAFAPTTSMPTAFRTNSIRVMASAPQSSEQYGANAKAALVGLGTALAPVAAHADTVDEATVIGLGAGLVACIVSLAVGFTIGYGTLNKL</sequence>
<feature type="signal peptide" evidence="2">
    <location>
        <begin position="1"/>
        <end position="21"/>
    </location>
</feature>
<name>A0A9W7FII5_9STRA</name>
<evidence type="ECO:0000256" key="2">
    <source>
        <dbReference type="SAM" id="SignalP"/>
    </source>
</evidence>
<evidence type="ECO:0000313" key="4">
    <source>
        <dbReference type="Proteomes" id="UP001165082"/>
    </source>
</evidence>
<feature type="transmembrane region" description="Helical" evidence="1">
    <location>
        <begin position="80"/>
        <end position="105"/>
    </location>
</feature>
<keyword evidence="1" id="KW-0812">Transmembrane</keyword>
<feature type="chain" id="PRO_5040807583" evidence="2">
    <location>
        <begin position="22"/>
        <end position="108"/>
    </location>
</feature>
<gene>
    <name evidence="3" type="ORF">TrRE_jg7203</name>
</gene>
<comment type="caution">
    <text evidence="3">The sequence shown here is derived from an EMBL/GenBank/DDBJ whole genome shotgun (WGS) entry which is preliminary data.</text>
</comment>
<keyword evidence="1" id="KW-0472">Membrane</keyword>
<protein>
    <submittedName>
        <fullName evidence="3">Uncharacterized protein</fullName>
    </submittedName>
</protein>
<keyword evidence="1" id="KW-1133">Transmembrane helix</keyword>
<evidence type="ECO:0000256" key="1">
    <source>
        <dbReference type="SAM" id="Phobius"/>
    </source>
</evidence>
<evidence type="ECO:0000313" key="3">
    <source>
        <dbReference type="EMBL" id="GMI12689.1"/>
    </source>
</evidence>
<reference evidence="3" key="1">
    <citation type="submission" date="2022-07" db="EMBL/GenBank/DDBJ databases">
        <title>Genome analysis of Parmales, a sister group of diatoms, reveals the evolutionary specialization of diatoms from phago-mixotrophs to photoautotrophs.</title>
        <authorList>
            <person name="Ban H."/>
            <person name="Sato S."/>
            <person name="Yoshikawa S."/>
            <person name="Kazumasa Y."/>
            <person name="Nakamura Y."/>
            <person name="Ichinomiya M."/>
            <person name="Saitoh K."/>
            <person name="Sato N."/>
            <person name="Blanc-Mathieu R."/>
            <person name="Endo H."/>
            <person name="Kuwata A."/>
            <person name="Ogata H."/>
        </authorList>
    </citation>
    <scope>NUCLEOTIDE SEQUENCE</scope>
</reference>
<dbReference type="OrthoDB" id="194874at2759"/>
<dbReference type="EMBL" id="BRXZ01000492">
    <property type="protein sequence ID" value="GMI12689.1"/>
    <property type="molecule type" value="Genomic_DNA"/>
</dbReference>
<keyword evidence="4" id="KW-1185">Reference proteome</keyword>
<dbReference type="AlphaFoldDB" id="A0A9W7FII5"/>
<accession>A0A9W7FII5</accession>